<evidence type="ECO:0000313" key="5">
    <source>
        <dbReference type="Proteomes" id="UP000198339"/>
    </source>
</evidence>
<dbReference type="RefSeq" id="WP_089215515.1">
    <property type="nucleotide sequence ID" value="NZ_FZPA01000004.1"/>
</dbReference>
<dbReference type="OrthoDB" id="9797825at2"/>
<keyword evidence="5" id="KW-1185">Reference proteome</keyword>
<dbReference type="Pfam" id="PF07542">
    <property type="entry name" value="ATP12"/>
    <property type="match status" value="1"/>
</dbReference>
<evidence type="ECO:0000313" key="4">
    <source>
        <dbReference type="EMBL" id="SNS75829.1"/>
    </source>
</evidence>
<dbReference type="InterPro" id="IPR042272">
    <property type="entry name" value="ATP12_ATP_synth-F1-assembly_N"/>
</dbReference>
<gene>
    <name evidence="4" type="ORF">SAMN06295955_104226</name>
</gene>
<dbReference type="InterPro" id="IPR011419">
    <property type="entry name" value="ATP12_ATP_synth-F1-assembly"/>
</dbReference>
<reference evidence="4 5" key="1">
    <citation type="submission" date="2017-06" db="EMBL/GenBank/DDBJ databases">
        <authorList>
            <person name="Kim H.J."/>
            <person name="Triplett B.A."/>
        </authorList>
    </citation>
    <scope>NUCLEOTIDE SEQUENCE [LARGE SCALE GENOMIC DNA]</scope>
    <source>
        <strain evidence="4 5">DS15</strain>
    </source>
</reference>
<keyword evidence="2" id="KW-0809">Transit peptide</keyword>
<dbReference type="InterPro" id="IPR023335">
    <property type="entry name" value="ATP12_ortho_dom_sf"/>
</dbReference>
<dbReference type="PANTHER" id="PTHR21013:SF10">
    <property type="entry name" value="ATP SYNTHASE MITOCHONDRIAL F1 COMPLEX ASSEMBLY FACTOR 2"/>
    <property type="match status" value="1"/>
</dbReference>
<proteinExistence type="inferred from homology"/>
<dbReference type="Proteomes" id="UP000198339">
    <property type="component" value="Unassembled WGS sequence"/>
</dbReference>
<dbReference type="EMBL" id="FZPA01000004">
    <property type="protein sequence ID" value="SNS75829.1"/>
    <property type="molecule type" value="Genomic_DNA"/>
</dbReference>
<name>A0A239H332_9SPHN</name>
<sequence>MKRFWKTAEAARQDGGWGIALDGRAVRTPARAPLIVASEPLARAIAAEWQGQGETVDPAAMPLTGIANAAIDLAAPDPAAFAAPIAAYAESDLLCYRDDRDAALQAEQAAAWNPLLAWAEGRHGVEFALAQGVLPVDQPKATVAALKGAVHALDPFRLAALSPLVTIGGSLVAGLALAERAFDADALWQAVSLDERYQERRWGTDGEAQAQRARREADWHNAARFLELLE</sequence>
<dbReference type="Gene3D" id="1.10.3580.10">
    <property type="entry name" value="ATP12 ATPase"/>
    <property type="match status" value="1"/>
</dbReference>
<dbReference type="AlphaFoldDB" id="A0A239H332"/>
<comment type="similarity">
    <text evidence="1">Belongs to the ATP12 family.</text>
</comment>
<dbReference type="GO" id="GO:0043461">
    <property type="term" value="P:proton-transporting ATP synthase complex assembly"/>
    <property type="evidence" value="ECO:0007669"/>
    <property type="project" value="InterPro"/>
</dbReference>
<evidence type="ECO:0000256" key="1">
    <source>
        <dbReference type="ARBA" id="ARBA00008231"/>
    </source>
</evidence>
<keyword evidence="3" id="KW-0143">Chaperone</keyword>
<evidence type="ECO:0000256" key="3">
    <source>
        <dbReference type="ARBA" id="ARBA00023186"/>
    </source>
</evidence>
<evidence type="ECO:0000256" key="2">
    <source>
        <dbReference type="ARBA" id="ARBA00022946"/>
    </source>
</evidence>
<protein>
    <submittedName>
        <fullName evidence="4">Chaperone required for the assembly of the F1-ATPase</fullName>
    </submittedName>
</protein>
<accession>A0A239H332</accession>
<dbReference type="PANTHER" id="PTHR21013">
    <property type="entry name" value="ATP SYNTHASE MITOCHONDRIAL F1 COMPLEX ASSEMBLY FACTOR 2/ATP12 PROTEIN, MITOCHONDRIAL PRECURSOR"/>
    <property type="match status" value="1"/>
</dbReference>
<dbReference type="Gene3D" id="3.30.2180.10">
    <property type="entry name" value="ATP12-like"/>
    <property type="match status" value="1"/>
</dbReference>
<organism evidence="4 5">
    <name type="scientific">Sphingopyxis indica</name>
    <dbReference type="NCBI Taxonomy" id="436663"/>
    <lineage>
        <taxon>Bacteria</taxon>
        <taxon>Pseudomonadati</taxon>
        <taxon>Pseudomonadota</taxon>
        <taxon>Alphaproteobacteria</taxon>
        <taxon>Sphingomonadales</taxon>
        <taxon>Sphingomonadaceae</taxon>
        <taxon>Sphingopyxis</taxon>
    </lineage>
</organism>
<dbReference type="SUPFAM" id="SSF160909">
    <property type="entry name" value="ATP12-like"/>
    <property type="match status" value="1"/>
</dbReference>